<evidence type="ECO:0000313" key="2">
    <source>
        <dbReference type="Proteomes" id="UP000318626"/>
    </source>
</evidence>
<keyword evidence="2" id="KW-1185">Reference proteome</keyword>
<organism evidence="1 2">
    <name type="scientific">Bremerella volcania</name>
    <dbReference type="NCBI Taxonomy" id="2527984"/>
    <lineage>
        <taxon>Bacteria</taxon>
        <taxon>Pseudomonadati</taxon>
        <taxon>Planctomycetota</taxon>
        <taxon>Planctomycetia</taxon>
        <taxon>Pirellulales</taxon>
        <taxon>Pirellulaceae</taxon>
        <taxon>Bremerella</taxon>
    </lineage>
</organism>
<protein>
    <submittedName>
        <fullName evidence="1">Uncharacterized protein</fullName>
    </submittedName>
</protein>
<dbReference type="Proteomes" id="UP000318626">
    <property type="component" value="Chromosome"/>
</dbReference>
<evidence type="ECO:0000313" key="1">
    <source>
        <dbReference type="EMBL" id="QDU75102.1"/>
    </source>
</evidence>
<dbReference type="AlphaFoldDB" id="A0A518C7D3"/>
<dbReference type="KEGG" id="bvo:Pan97_21240"/>
<dbReference type="RefSeq" id="WP_144972229.1">
    <property type="nucleotide sequence ID" value="NZ_CP036289.1"/>
</dbReference>
<sequence>MANQFKTRCKEILQPVTFEIVMAQSPAKLDGLSGEAEVAKEEFLKLAEEFEGKDHRKSELCKFAAGVLEGRFQAVVQEQMEATEAHFEEVQQALLKALPGEQGAF</sequence>
<dbReference type="EMBL" id="CP036289">
    <property type="protein sequence ID" value="QDU75102.1"/>
    <property type="molecule type" value="Genomic_DNA"/>
</dbReference>
<proteinExistence type="predicted"/>
<name>A0A518C7D3_9BACT</name>
<gene>
    <name evidence="1" type="ORF">Pan97_21240</name>
</gene>
<reference evidence="2" key="1">
    <citation type="submission" date="2019-02" db="EMBL/GenBank/DDBJ databases">
        <title>Deep-cultivation of Planctomycetes and their phenomic and genomic characterization uncovers novel biology.</title>
        <authorList>
            <person name="Wiegand S."/>
            <person name="Jogler M."/>
            <person name="Boedeker C."/>
            <person name="Pinto D."/>
            <person name="Vollmers J."/>
            <person name="Rivas-Marin E."/>
            <person name="Kohn T."/>
            <person name="Peeters S.H."/>
            <person name="Heuer A."/>
            <person name="Rast P."/>
            <person name="Oberbeckmann S."/>
            <person name="Bunk B."/>
            <person name="Jeske O."/>
            <person name="Meyerdierks A."/>
            <person name="Storesund J.E."/>
            <person name="Kallscheuer N."/>
            <person name="Luecker S."/>
            <person name="Lage O.M."/>
            <person name="Pohl T."/>
            <person name="Merkel B.J."/>
            <person name="Hornburger P."/>
            <person name="Mueller R.-W."/>
            <person name="Bruemmer F."/>
            <person name="Labrenz M."/>
            <person name="Spormann A.M."/>
            <person name="Op den Camp H."/>
            <person name="Overmann J."/>
            <person name="Amann R."/>
            <person name="Jetten M.S.M."/>
            <person name="Mascher T."/>
            <person name="Medema M.H."/>
            <person name="Devos D.P."/>
            <person name="Kaster A.-K."/>
            <person name="Ovreas L."/>
            <person name="Rohde M."/>
            <person name="Galperin M.Y."/>
            <person name="Jogler C."/>
        </authorList>
    </citation>
    <scope>NUCLEOTIDE SEQUENCE [LARGE SCALE GENOMIC DNA]</scope>
    <source>
        <strain evidence="2">Pan97</strain>
    </source>
</reference>
<accession>A0A518C7D3</accession>